<evidence type="ECO:0000256" key="7">
    <source>
        <dbReference type="ARBA" id="ARBA00022490"/>
    </source>
</evidence>
<evidence type="ECO:0000256" key="9">
    <source>
        <dbReference type="ARBA" id="ARBA00022679"/>
    </source>
</evidence>
<dbReference type="HAMAP" id="MF_00605">
    <property type="entry name" value="TrmD"/>
    <property type="match status" value="1"/>
</dbReference>
<comment type="subcellular location">
    <subcellularLocation>
        <location evidence="2 15 17">Cytoplasm</location>
    </subcellularLocation>
</comment>
<evidence type="ECO:0000256" key="2">
    <source>
        <dbReference type="ARBA" id="ARBA00004496"/>
    </source>
</evidence>
<evidence type="ECO:0000256" key="4">
    <source>
        <dbReference type="ARBA" id="ARBA00011738"/>
    </source>
</evidence>
<gene>
    <name evidence="15 19" type="primary">trmD</name>
    <name evidence="19" type="ORF">HMP0721_0550</name>
</gene>
<dbReference type="GO" id="GO:0052906">
    <property type="term" value="F:tRNA (guanine(37)-N1)-methyltransferase activity"/>
    <property type="evidence" value="ECO:0007669"/>
    <property type="project" value="UniProtKB-UniRule"/>
</dbReference>
<evidence type="ECO:0000256" key="11">
    <source>
        <dbReference type="ARBA" id="ARBA00022694"/>
    </source>
</evidence>
<dbReference type="AlphaFoldDB" id="E6MEW7"/>
<feature type="domain" description="tRNA methyltransferase TRMD/TRM10-type" evidence="18">
    <location>
        <begin position="2"/>
        <end position="221"/>
    </location>
</feature>
<reference evidence="19 20" key="1">
    <citation type="submission" date="2010-12" db="EMBL/GenBank/DDBJ databases">
        <authorList>
            <person name="Muzny D."/>
            <person name="Qin X."/>
            <person name="Deng J."/>
            <person name="Jiang H."/>
            <person name="Liu Y."/>
            <person name="Qu J."/>
            <person name="Song X.-Z."/>
            <person name="Zhang L."/>
            <person name="Thornton R."/>
            <person name="Coyle M."/>
            <person name="Francisco L."/>
            <person name="Jackson L."/>
            <person name="Javaid M."/>
            <person name="Korchina V."/>
            <person name="Kovar C."/>
            <person name="Mata R."/>
            <person name="Mathew T."/>
            <person name="Ngo R."/>
            <person name="Nguyen L."/>
            <person name="Nguyen N."/>
            <person name="Okwuonu G."/>
            <person name="Ongeri F."/>
            <person name="Pham C."/>
            <person name="Simmons D."/>
            <person name="Wilczek-Boney K."/>
            <person name="Hale W."/>
            <person name="Jakkamsetti A."/>
            <person name="Pham P."/>
            <person name="Ruth R."/>
            <person name="San Lucas F."/>
            <person name="Warren J."/>
            <person name="Zhang J."/>
            <person name="Zhao Z."/>
            <person name="Zhou C."/>
            <person name="Zhu D."/>
            <person name="Lee S."/>
            <person name="Bess C."/>
            <person name="Blankenburg K."/>
            <person name="Forbes L."/>
            <person name="Fu Q."/>
            <person name="Gubbala S."/>
            <person name="Hirani K."/>
            <person name="Jayaseelan J.C."/>
            <person name="Lara F."/>
            <person name="Munidasa M."/>
            <person name="Palculict T."/>
            <person name="Patil S."/>
            <person name="Pu L.-L."/>
            <person name="Saada N."/>
            <person name="Tang L."/>
            <person name="Weissenberger G."/>
            <person name="Zhu Y."/>
            <person name="Hemphill L."/>
            <person name="Shang Y."/>
            <person name="Youmans B."/>
            <person name="Ayvaz T."/>
            <person name="Ross M."/>
            <person name="Santibanez J."/>
            <person name="Aqrawi P."/>
            <person name="Gross S."/>
            <person name="Joshi V."/>
            <person name="Fowler G."/>
            <person name="Nazareth L."/>
            <person name="Reid J."/>
            <person name="Worley K."/>
            <person name="Petrosino J."/>
            <person name="Highlander S."/>
            <person name="Gibbs R."/>
        </authorList>
    </citation>
    <scope>NUCLEOTIDE SEQUENCE [LARGE SCALE GENOMIC DNA]</scope>
    <source>
        <strain evidence="19 20">ATCC 23263</strain>
    </source>
</reference>
<sequence length="241" mass="27129">MMKITILTICPEMFDGFLQSHIVMRALQLLTAEIEVIDIRDYADGSFRHIDEAPYGGGAGMVLRCEPVLSALASVRIPESTTIALTPWGEVYSQKQAVQLAQTDHVILICGHYEGMDARILSEVDMELSIGDYILTGGELAAMVVADSVLRLLPGNLKSGSLEWESHDRDLLEYPQFTRPIAYHGKIVPSVLRSGNHEQIRKWRLQQALLLTRERRPDLFARHDLTSEEKMLLAKADREME</sequence>
<evidence type="ECO:0000256" key="16">
    <source>
        <dbReference type="PIRSR" id="PIRSR000386-1"/>
    </source>
</evidence>
<feature type="binding site" evidence="15 16">
    <location>
        <position position="111"/>
    </location>
    <ligand>
        <name>S-adenosyl-L-methionine</name>
        <dbReference type="ChEBI" id="CHEBI:59789"/>
    </ligand>
</feature>
<dbReference type="Gene3D" id="3.40.1280.10">
    <property type="match status" value="1"/>
</dbReference>
<comment type="function">
    <text evidence="1 15 17">Specifically methylates guanosine-37 in various tRNAs.</text>
</comment>
<dbReference type="NCBIfam" id="NF000648">
    <property type="entry name" value="PRK00026.1"/>
    <property type="match status" value="1"/>
</dbReference>
<dbReference type="GO" id="GO:0002939">
    <property type="term" value="P:tRNA N1-guanine methylation"/>
    <property type="evidence" value="ECO:0007669"/>
    <property type="project" value="TreeGrafter"/>
</dbReference>
<dbReference type="HOGENOM" id="CLU_047363_0_1_9"/>
<dbReference type="Proteomes" id="UP000004754">
    <property type="component" value="Unassembled WGS sequence"/>
</dbReference>
<dbReference type="PANTHER" id="PTHR46417">
    <property type="entry name" value="TRNA (GUANINE-N(1)-)-METHYLTRANSFERASE"/>
    <property type="match status" value="1"/>
</dbReference>
<evidence type="ECO:0000256" key="6">
    <source>
        <dbReference type="ARBA" id="ARBA00014679"/>
    </source>
</evidence>
<dbReference type="SUPFAM" id="SSF75217">
    <property type="entry name" value="alpha/beta knot"/>
    <property type="match status" value="1"/>
</dbReference>
<evidence type="ECO:0000256" key="8">
    <source>
        <dbReference type="ARBA" id="ARBA00022603"/>
    </source>
</evidence>
<evidence type="ECO:0000256" key="10">
    <source>
        <dbReference type="ARBA" id="ARBA00022691"/>
    </source>
</evidence>
<keyword evidence="10 15" id="KW-0949">S-adenosyl-L-methionine</keyword>
<evidence type="ECO:0000259" key="18">
    <source>
        <dbReference type="Pfam" id="PF01746"/>
    </source>
</evidence>
<comment type="subunit">
    <text evidence="4 15 17">Homodimer.</text>
</comment>
<dbReference type="CDD" id="cd18080">
    <property type="entry name" value="TrmD-like"/>
    <property type="match status" value="1"/>
</dbReference>
<dbReference type="STRING" id="887929.HMP0721_0550"/>
<keyword evidence="7 15" id="KW-0963">Cytoplasm</keyword>
<dbReference type="InterPro" id="IPR029028">
    <property type="entry name" value="Alpha/beta_knot_MTases"/>
</dbReference>
<dbReference type="GO" id="GO:0005829">
    <property type="term" value="C:cytosol"/>
    <property type="evidence" value="ECO:0007669"/>
    <property type="project" value="TreeGrafter"/>
</dbReference>
<dbReference type="EMBL" id="AEQN01000010">
    <property type="protein sequence ID" value="EFV02317.1"/>
    <property type="molecule type" value="Genomic_DNA"/>
</dbReference>
<evidence type="ECO:0000256" key="1">
    <source>
        <dbReference type="ARBA" id="ARBA00002634"/>
    </source>
</evidence>
<evidence type="ECO:0000256" key="17">
    <source>
        <dbReference type="RuleBase" id="RU003464"/>
    </source>
</evidence>
<protein>
    <recommendedName>
        <fullName evidence="6 15">tRNA (guanine-N(1)-)-methyltransferase</fullName>
        <ecNumber evidence="5 15">2.1.1.228</ecNumber>
    </recommendedName>
    <alternativeName>
        <fullName evidence="12 15">M1G-methyltransferase</fullName>
    </alternativeName>
    <alternativeName>
        <fullName evidence="13 15">tRNA [GM37] methyltransferase</fullName>
    </alternativeName>
</protein>
<comment type="catalytic activity">
    <reaction evidence="14 15 17">
        <text>guanosine(37) in tRNA + S-adenosyl-L-methionine = N(1)-methylguanosine(37) in tRNA + S-adenosyl-L-homocysteine + H(+)</text>
        <dbReference type="Rhea" id="RHEA:36899"/>
        <dbReference type="Rhea" id="RHEA-COMP:10145"/>
        <dbReference type="Rhea" id="RHEA-COMP:10147"/>
        <dbReference type="ChEBI" id="CHEBI:15378"/>
        <dbReference type="ChEBI" id="CHEBI:57856"/>
        <dbReference type="ChEBI" id="CHEBI:59789"/>
        <dbReference type="ChEBI" id="CHEBI:73542"/>
        <dbReference type="ChEBI" id="CHEBI:74269"/>
        <dbReference type="EC" id="2.1.1.228"/>
    </reaction>
</comment>
<accession>E6MEW7</accession>
<keyword evidence="9 15" id="KW-0808">Transferase</keyword>
<proteinExistence type="inferred from homology"/>
<evidence type="ECO:0000256" key="5">
    <source>
        <dbReference type="ARBA" id="ARBA00012807"/>
    </source>
</evidence>
<evidence type="ECO:0000256" key="13">
    <source>
        <dbReference type="ARBA" id="ARBA00033392"/>
    </source>
</evidence>
<dbReference type="PANTHER" id="PTHR46417:SF1">
    <property type="entry name" value="TRNA (GUANINE-N(1)-)-METHYLTRANSFERASE"/>
    <property type="match status" value="1"/>
</dbReference>
<dbReference type="EC" id="2.1.1.228" evidence="5 15"/>
<dbReference type="InterPro" id="IPR016009">
    <property type="entry name" value="tRNA_MeTrfase_TRMD/TRM10"/>
</dbReference>
<dbReference type="PIRSF" id="PIRSF000386">
    <property type="entry name" value="tRNA_mtase"/>
    <property type="match status" value="1"/>
</dbReference>
<evidence type="ECO:0000313" key="20">
    <source>
        <dbReference type="Proteomes" id="UP000004754"/>
    </source>
</evidence>
<comment type="caution">
    <text evidence="19">The sequence shown here is derived from an EMBL/GenBank/DDBJ whole genome shotgun (WGS) entry which is preliminary data.</text>
</comment>
<keyword evidence="20" id="KW-1185">Reference proteome</keyword>
<evidence type="ECO:0000313" key="19">
    <source>
        <dbReference type="EMBL" id="EFV02317.1"/>
    </source>
</evidence>
<dbReference type="Gene3D" id="1.10.1270.20">
    <property type="entry name" value="tRNA(m1g37)methyltransferase, domain 2"/>
    <property type="match status" value="1"/>
</dbReference>
<dbReference type="InterPro" id="IPR002649">
    <property type="entry name" value="tRNA_m1G_MeTrfase_TrmD"/>
</dbReference>
<evidence type="ECO:0000256" key="3">
    <source>
        <dbReference type="ARBA" id="ARBA00007630"/>
    </source>
</evidence>
<evidence type="ECO:0000256" key="12">
    <source>
        <dbReference type="ARBA" id="ARBA00029736"/>
    </source>
</evidence>
<organism evidence="19 20">
    <name type="scientific">Pseudoramibacter alactolyticus ATCC 23263</name>
    <dbReference type="NCBI Taxonomy" id="887929"/>
    <lineage>
        <taxon>Bacteria</taxon>
        <taxon>Bacillati</taxon>
        <taxon>Bacillota</taxon>
        <taxon>Clostridia</taxon>
        <taxon>Eubacteriales</taxon>
        <taxon>Eubacteriaceae</taxon>
        <taxon>Pseudoramibacter</taxon>
    </lineage>
</organism>
<dbReference type="Pfam" id="PF01746">
    <property type="entry name" value="tRNA_m1G_MT"/>
    <property type="match status" value="1"/>
</dbReference>
<keyword evidence="8 15" id="KW-0489">Methyltransferase</keyword>
<name>E6MEW7_9FIRM</name>
<comment type="similarity">
    <text evidence="3 15 17">Belongs to the RNA methyltransferase TrmD family.</text>
</comment>
<feature type="binding site" evidence="15 16">
    <location>
        <begin position="130"/>
        <end position="135"/>
    </location>
    <ligand>
        <name>S-adenosyl-L-methionine</name>
        <dbReference type="ChEBI" id="CHEBI:59789"/>
    </ligand>
</feature>
<dbReference type="eggNOG" id="COG0336">
    <property type="taxonomic scope" value="Bacteria"/>
</dbReference>
<dbReference type="NCBIfam" id="TIGR00088">
    <property type="entry name" value="trmD"/>
    <property type="match status" value="1"/>
</dbReference>
<dbReference type="InterPro" id="IPR023148">
    <property type="entry name" value="tRNA_m1G_MeTrfase_C_sf"/>
</dbReference>
<keyword evidence="11 15" id="KW-0819">tRNA processing</keyword>
<evidence type="ECO:0000256" key="15">
    <source>
        <dbReference type="HAMAP-Rule" id="MF_00605"/>
    </source>
</evidence>
<evidence type="ECO:0000256" key="14">
    <source>
        <dbReference type="ARBA" id="ARBA00047783"/>
    </source>
</evidence>
<dbReference type="InterPro" id="IPR029026">
    <property type="entry name" value="tRNA_m1G_MTases_N"/>
</dbReference>